<protein>
    <recommendedName>
        <fullName evidence="4 10">4-alpha-glucanotransferase</fullName>
        <ecNumber evidence="3 10">2.4.1.25</ecNumber>
    </recommendedName>
    <alternativeName>
        <fullName evidence="8 10">Amylomaltase</fullName>
    </alternativeName>
    <alternativeName>
        <fullName evidence="9 10">Disproportionating enzyme</fullName>
    </alternativeName>
</protein>
<organism evidence="12 13">
    <name type="scientific">Cnuella takakiae</name>
    <dbReference type="NCBI Taxonomy" id="1302690"/>
    <lineage>
        <taxon>Bacteria</taxon>
        <taxon>Pseudomonadati</taxon>
        <taxon>Bacteroidota</taxon>
        <taxon>Chitinophagia</taxon>
        <taxon>Chitinophagales</taxon>
        <taxon>Chitinophagaceae</taxon>
        <taxon>Cnuella</taxon>
    </lineage>
</organism>
<dbReference type="PANTHER" id="PTHR32438:SF5">
    <property type="entry name" value="4-ALPHA-GLUCANOTRANSFERASE DPE1, CHLOROPLASTIC_AMYLOPLASTIC"/>
    <property type="match status" value="1"/>
</dbReference>
<dbReference type="InterPro" id="IPR012767">
    <property type="entry name" value="Trehalose_TreY"/>
</dbReference>
<comment type="similarity">
    <text evidence="2 10">Belongs to the disproportionating enzyme family.</text>
</comment>
<dbReference type="InterPro" id="IPR017853">
    <property type="entry name" value="GH"/>
</dbReference>
<dbReference type="Gene3D" id="3.20.20.80">
    <property type="entry name" value="Glycosidases"/>
    <property type="match status" value="5"/>
</dbReference>
<keyword evidence="7 10" id="KW-0119">Carbohydrate metabolism</keyword>
<keyword evidence="13" id="KW-1185">Reference proteome</keyword>
<dbReference type="EMBL" id="FQUO01000008">
    <property type="protein sequence ID" value="SHF47697.1"/>
    <property type="molecule type" value="Genomic_DNA"/>
</dbReference>
<keyword evidence="5 10" id="KW-0328">Glycosyltransferase</keyword>
<evidence type="ECO:0000256" key="7">
    <source>
        <dbReference type="ARBA" id="ARBA00023277"/>
    </source>
</evidence>
<dbReference type="GO" id="GO:0004134">
    <property type="term" value="F:4-alpha-glucanotransferase activity"/>
    <property type="evidence" value="ECO:0007669"/>
    <property type="project" value="UniProtKB-EC"/>
</dbReference>
<dbReference type="NCBIfam" id="NF011080">
    <property type="entry name" value="PRK14508.1-3"/>
    <property type="match status" value="1"/>
</dbReference>
<evidence type="ECO:0000259" key="11">
    <source>
        <dbReference type="SMART" id="SM00642"/>
    </source>
</evidence>
<name>A0A1M5BZC3_9BACT</name>
<dbReference type="InterPro" id="IPR006047">
    <property type="entry name" value="GH13_cat_dom"/>
</dbReference>
<evidence type="ECO:0000256" key="4">
    <source>
        <dbReference type="ARBA" id="ARBA00020295"/>
    </source>
</evidence>
<dbReference type="RefSeq" id="WP_073043420.1">
    <property type="nucleotide sequence ID" value="NZ_FQUO01000008.1"/>
</dbReference>
<dbReference type="STRING" id="1302690.BUE76_18050"/>
<dbReference type="Pfam" id="PF02446">
    <property type="entry name" value="Glyco_hydro_77"/>
    <property type="match status" value="1"/>
</dbReference>
<dbReference type="OrthoDB" id="9811841at2"/>
<dbReference type="CDD" id="cd11336">
    <property type="entry name" value="AmyAc_MTSase"/>
    <property type="match status" value="1"/>
</dbReference>
<dbReference type="Proteomes" id="UP000184368">
    <property type="component" value="Unassembled WGS sequence"/>
</dbReference>
<evidence type="ECO:0000256" key="6">
    <source>
        <dbReference type="ARBA" id="ARBA00022679"/>
    </source>
</evidence>
<dbReference type="Gene3D" id="3.30.1590.10">
    <property type="entry name" value="Maltooligosyl trehalose synthase, domain 2"/>
    <property type="match status" value="1"/>
</dbReference>
<dbReference type="NCBIfam" id="TIGR02401">
    <property type="entry name" value="trehalose_TreY"/>
    <property type="match status" value="1"/>
</dbReference>
<proteinExistence type="inferred from homology"/>
<evidence type="ECO:0000256" key="8">
    <source>
        <dbReference type="ARBA" id="ARBA00031423"/>
    </source>
</evidence>
<accession>A0A1M5BZC3</accession>
<dbReference type="SMART" id="SM00642">
    <property type="entry name" value="Aamy"/>
    <property type="match status" value="1"/>
</dbReference>
<evidence type="ECO:0000256" key="1">
    <source>
        <dbReference type="ARBA" id="ARBA00000439"/>
    </source>
</evidence>
<reference evidence="12 13" key="1">
    <citation type="submission" date="2016-11" db="EMBL/GenBank/DDBJ databases">
        <authorList>
            <person name="Jaros S."/>
            <person name="Januszkiewicz K."/>
            <person name="Wedrychowicz H."/>
        </authorList>
    </citation>
    <scope>NUCLEOTIDE SEQUENCE [LARGE SCALE GENOMIC DNA]</scope>
    <source>
        <strain evidence="12 13">DSM 26897</strain>
    </source>
</reference>
<evidence type="ECO:0000313" key="12">
    <source>
        <dbReference type="EMBL" id="SHF47697.1"/>
    </source>
</evidence>
<comment type="catalytic activity">
    <reaction evidence="1 10">
        <text>Transfers a segment of a (1-&gt;4)-alpha-D-glucan to a new position in an acceptor, which may be glucose or a (1-&gt;4)-alpha-D-glucan.</text>
        <dbReference type="EC" id="2.4.1.25"/>
    </reaction>
</comment>
<keyword evidence="6 10" id="KW-0808">Transferase</keyword>
<evidence type="ECO:0000256" key="10">
    <source>
        <dbReference type="RuleBase" id="RU361207"/>
    </source>
</evidence>
<dbReference type="NCBIfam" id="TIGR00217">
    <property type="entry name" value="malQ"/>
    <property type="match status" value="1"/>
</dbReference>
<feature type="domain" description="Glycosyl hydrolase family 13 catalytic" evidence="11">
    <location>
        <begin position="6"/>
        <end position="434"/>
    </location>
</feature>
<evidence type="ECO:0000313" key="13">
    <source>
        <dbReference type="Proteomes" id="UP000184368"/>
    </source>
</evidence>
<gene>
    <name evidence="12" type="ORF">SAMN05444008_108157</name>
</gene>
<dbReference type="EC" id="2.4.1.25" evidence="3 10"/>
<evidence type="ECO:0000256" key="5">
    <source>
        <dbReference type="ARBA" id="ARBA00022676"/>
    </source>
</evidence>
<dbReference type="InterPro" id="IPR003385">
    <property type="entry name" value="Glyco_hydro_77"/>
</dbReference>
<evidence type="ECO:0000256" key="2">
    <source>
        <dbReference type="ARBA" id="ARBA00005684"/>
    </source>
</evidence>
<evidence type="ECO:0000256" key="3">
    <source>
        <dbReference type="ARBA" id="ARBA00012560"/>
    </source>
</evidence>
<sequence length="1405" mass="160196">MYNPKSTYRIQFHKDFTLSDLERTRDYLKQLGVGTIYASPIFEATPGSTHGYDALNPLRINPEIGTEEQLRNITQKLQQDGIGWLQDIVPNHMAFDPRNPWLADVLEKGPLSHYAPFFDIAWDNALQGGQLMVPFLGDTLDAVIEKGELKLALQDGKLYLQYYDSKYPVHPRSYANLLESGGKKLQGVQQLLTQLETLLGVTEKESFAAQWQDWLQQFQSLLQNKAIVKAIEQNIQAANSNKALLTAIAVEQAYRLCHWQETDYQINFRRFFTVNGLICLNIQDEAVLVEHHALIKQLVQDEVFQGLRIDHIDGLYDPTSYLQRLREMTGEETYIVVEKILEPGEDMPAYWPIEGSSGYDFLAQVNNLLTNQKGEPAFTRFYCKLSDDSQDVHSQIHDKKSYILFEHMAGELDNLFHLFMDANLVDRKALAHIHREDLKNALAEFLIHCPVYRFYGNGFPLSMEEAGAVHKIFSSMRKANAAKPAAIGVLEDVLLHLPPLRNEAYNQRAAHFFQRCMQFTGPLMAKGVEDTIMYTYNRFIGHNEVGDAPDAFGTSVQDFHRQMQVRQEQWPYALNGTSTHDTKRGEDVRARLNVLTDIPEQWLEKVQEWQELNAPLKKEEAPDANDEYFIYQTIAGAYPMPGMDEDDFANRLQEYLQKALREAKRHSNWTRPDEAYEGAAKNFAVQLLQPKGAFWKSFQPFHQLISDAGIANSLVQVLLKFTCPGVPDVYQGCEFWDLSLVDPDNRRAADYGKRMAALQSFEGADAAALLPELWENRFDARIKLWLTQQLVALRNKQPYLFTEGDYLPLEVTGKYKDHVLAFARRHRQLVYVIAAPLHLASLCLEQSKTVLELDWADTRINLPEQATEDWDVLLTGATEPFDSIIPVQGLFTKLPLAVLKGHLLDNERGAGILLHISSLPSPYGIGDMGKDAYLFADFLFRSNQKYWQLLPLNPTEAGQGHSPYSSISSRAGNTLLISPKTLADEGWLSKEEIRAAMTEGQSKVDYTIAESIKQDLFEKAYVRFREQAGEQERQAFQQFCGEEKDWLDDFALYVALKKEQGGKAWFQWPAEYMNRDAKALTLLASLQERELEKTKWLQWHFARQWKALRSYCNGHGIRFIGDLPIYVSYDSVDVWAHRHLFAIDEEGGMTGVAGTPPDSFSADGQLWGMPVFRWDAHEEEGFAWWIDRLQRNTELFDLVRIDHFRAFADYWEVPAAAATAKEGSWKPGPGAAFFTAVQEALGSLPFVAEDLGEINKAVTDLRDQFRLPGMKILLFAFGEEMPRSDYIPHNYGPNFLVYTGTHDNNTTRGWYQTEADEDTRARLEAYTGRAISAAEVHLVLAQMAYASVAKTAILPLQDLLGLDENSRMNMPGQGQNNWAWRLVPGQLNEAAEDLLQKWTWLYNRG</sequence>
<dbReference type="PANTHER" id="PTHR32438">
    <property type="entry name" value="4-ALPHA-GLUCANOTRANSFERASE DPE1, CHLOROPLASTIC/AMYLOPLASTIC"/>
    <property type="match status" value="1"/>
</dbReference>
<dbReference type="SUPFAM" id="SSF51445">
    <property type="entry name" value="(Trans)glycosidases"/>
    <property type="match status" value="2"/>
</dbReference>
<evidence type="ECO:0000256" key="9">
    <source>
        <dbReference type="ARBA" id="ARBA00031501"/>
    </source>
</evidence>
<dbReference type="Pfam" id="PF00128">
    <property type="entry name" value="Alpha-amylase"/>
    <property type="match status" value="1"/>
</dbReference>
<dbReference type="GO" id="GO:0005975">
    <property type="term" value="P:carbohydrate metabolic process"/>
    <property type="evidence" value="ECO:0007669"/>
    <property type="project" value="InterPro"/>
</dbReference>